<name>A0A1L9B881_9BACT</name>
<reference evidence="2 3" key="2">
    <citation type="submission" date="2016-12" db="EMBL/GenBank/DDBJ databases">
        <title>Draft Genome Sequence of Cystobacter ferrugineus Strain Cbfe23.</title>
        <authorList>
            <person name="Akbar S."/>
            <person name="Dowd S.E."/>
            <person name="Stevens D.C."/>
        </authorList>
    </citation>
    <scope>NUCLEOTIDE SEQUENCE [LARGE SCALE GENOMIC DNA]</scope>
    <source>
        <strain evidence="2 3">Cbfe23</strain>
    </source>
</reference>
<reference evidence="3" key="1">
    <citation type="submission" date="2016-11" db="EMBL/GenBank/DDBJ databases">
        <authorList>
            <person name="Shukria A."/>
            <person name="Stevens D.C."/>
        </authorList>
    </citation>
    <scope>NUCLEOTIDE SEQUENCE [LARGE SCALE GENOMIC DNA]</scope>
    <source>
        <strain evidence="3">Cbfe23</strain>
    </source>
</reference>
<dbReference type="SUPFAM" id="SSF88946">
    <property type="entry name" value="Sigma2 domain of RNA polymerase sigma factors"/>
    <property type="match status" value="1"/>
</dbReference>
<gene>
    <name evidence="2" type="ORF">BON30_25375</name>
</gene>
<dbReference type="InterPro" id="IPR013325">
    <property type="entry name" value="RNA_pol_sigma_r2"/>
</dbReference>
<proteinExistence type="predicted"/>
<dbReference type="Pfam" id="PF04542">
    <property type="entry name" value="Sigma70_r2"/>
    <property type="match status" value="1"/>
</dbReference>
<dbReference type="Proteomes" id="UP000182229">
    <property type="component" value="Unassembled WGS sequence"/>
</dbReference>
<dbReference type="STRING" id="83449.BON30_25375"/>
<dbReference type="EMBL" id="MPIN01000006">
    <property type="protein sequence ID" value="OJH38448.1"/>
    <property type="molecule type" value="Genomic_DNA"/>
</dbReference>
<evidence type="ECO:0000313" key="2">
    <source>
        <dbReference type="EMBL" id="OJH38448.1"/>
    </source>
</evidence>
<dbReference type="AlphaFoldDB" id="A0A1L9B881"/>
<evidence type="ECO:0000259" key="1">
    <source>
        <dbReference type="Pfam" id="PF04542"/>
    </source>
</evidence>
<dbReference type="Gene3D" id="1.10.1740.10">
    <property type="match status" value="1"/>
</dbReference>
<sequence>MGHETSLRQTRARAWAEEVMRLHRQYNGTLLQAASRLCRYGGDREDLVAELWSRVLGLGRKSAPPVSLSLPYLLAVLRNLYMNLLRSQRSYSLATLDPSIVYVSAGSPGMSSDEHGETLLRLVERLPEEDIQLLLSDGRRTTDTAPDDALRANRLRVRRHRLRRKLLDALSAQEHRDDP</sequence>
<dbReference type="GO" id="GO:0003700">
    <property type="term" value="F:DNA-binding transcription factor activity"/>
    <property type="evidence" value="ECO:0007669"/>
    <property type="project" value="InterPro"/>
</dbReference>
<comment type="caution">
    <text evidence="2">The sequence shown here is derived from an EMBL/GenBank/DDBJ whole genome shotgun (WGS) entry which is preliminary data.</text>
</comment>
<evidence type="ECO:0000313" key="3">
    <source>
        <dbReference type="Proteomes" id="UP000182229"/>
    </source>
</evidence>
<organism evidence="2 3">
    <name type="scientific">Cystobacter ferrugineus</name>
    <dbReference type="NCBI Taxonomy" id="83449"/>
    <lineage>
        <taxon>Bacteria</taxon>
        <taxon>Pseudomonadati</taxon>
        <taxon>Myxococcota</taxon>
        <taxon>Myxococcia</taxon>
        <taxon>Myxococcales</taxon>
        <taxon>Cystobacterineae</taxon>
        <taxon>Archangiaceae</taxon>
        <taxon>Cystobacter</taxon>
    </lineage>
</organism>
<feature type="domain" description="RNA polymerase sigma-70 region 2" evidence="1">
    <location>
        <begin position="22"/>
        <end position="89"/>
    </location>
</feature>
<accession>A0A1L9B881</accession>
<dbReference type="InterPro" id="IPR007627">
    <property type="entry name" value="RNA_pol_sigma70_r2"/>
</dbReference>
<keyword evidence="3" id="KW-1185">Reference proteome</keyword>
<dbReference type="GO" id="GO:0006352">
    <property type="term" value="P:DNA-templated transcription initiation"/>
    <property type="evidence" value="ECO:0007669"/>
    <property type="project" value="InterPro"/>
</dbReference>
<protein>
    <recommendedName>
        <fullName evidence="1">RNA polymerase sigma-70 region 2 domain-containing protein</fullName>
    </recommendedName>
</protein>